<gene>
    <name evidence="1" type="ORF">RM553_05190</name>
</gene>
<proteinExistence type="predicted"/>
<accession>A0ABU3C7H7</accession>
<dbReference type="EMBL" id="JAVRHQ010000004">
    <property type="protein sequence ID" value="MDT0642223.1"/>
    <property type="molecule type" value="Genomic_DNA"/>
</dbReference>
<dbReference type="RefSeq" id="WP_311533897.1">
    <property type="nucleotide sequence ID" value="NZ_JAVRHQ010000004.1"/>
</dbReference>
<sequence length="52" mass="5434">MKNLNHNELITINGGSDSPEAAPGSYSLGYAIGSAVRSAIISFRFIGVALRP</sequence>
<evidence type="ECO:0000313" key="2">
    <source>
        <dbReference type="Proteomes" id="UP001262889"/>
    </source>
</evidence>
<name>A0ABU3C7H7_9FLAO</name>
<evidence type="ECO:0000313" key="1">
    <source>
        <dbReference type="EMBL" id="MDT0642223.1"/>
    </source>
</evidence>
<protein>
    <submittedName>
        <fullName evidence="1">Uncharacterized protein</fullName>
    </submittedName>
</protein>
<comment type="caution">
    <text evidence="1">The sequence shown here is derived from an EMBL/GenBank/DDBJ whole genome shotgun (WGS) entry which is preliminary data.</text>
</comment>
<keyword evidence="2" id="KW-1185">Reference proteome</keyword>
<reference evidence="1 2" key="1">
    <citation type="submission" date="2023-09" db="EMBL/GenBank/DDBJ databases">
        <authorList>
            <person name="Rey-Velasco X."/>
        </authorList>
    </citation>
    <scope>NUCLEOTIDE SEQUENCE [LARGE SCALE GENOMIC DNA]</scope>
    <source>
        <strain evidence="1 2">F363</strain>
    </source>
</reference>
<organism evidence="1 2">
    <name type="scientific">Autumnicola tepida</name>
    <dbReference type="NCBI Taxonomy" id="3075595"/>
    <lineage>
        <taxon>Bacteria</taxon>
        <taxon>Pseudomonadati</taxon>
        <taxon>Bacteroidota</taxon>
        <taxon>Flavobacteriia</taxon>
        <taxon>Flavobacteriales</taxon>
        <taxon>Flavobacteriaceae</taxon>
        <taxon>Autumnicola</taxon>
    </lineage>
</organism>
<dbReference type="Proteomes" id="UP001262889">
    <property type="component" value="Unassembled WGS sequence"/>
</dbReference>